<evidence type="ECO:0000259" key="3">
    <source>
        <dbReference type="Pfam" id="PF13559"/>
    </source>
</evidence>
<keyword evidence="5" id="KW-1185">Reference proteome</keyword>
<dbReference type="EMBL" id="SBIW01000008">
    <property type="protein sequence ID" value="RWY49160.1"/>
    <property type="molecule type" value="Genomic_DNA"/>
</dbReference>
<keyword evidence="1" id="KW-1133">Transmembrane helix</keyword>
<sequence length="261" mass="30350">MLRTTLLFVFLLIANLCFAGPDTTTVLKKAVVKNDTVAVSKKPAAVITDTTTVEQRSLDTVALNKYKKLPEFKYEETYNGPSWWTRFWRWFWEWLSQLLGRAGKHPGAMSALFIFLKYFFIVAGVSALVFLIMKLSGINMLHLFRKKPYSSLAYAESVENIHEIDFEAEIENAIAVHNYRFAVRLLYLRSLKQLSDNGLINWQINKTNTNYVYELSNAEQREAFKRLTLQFEYVWYGDFLINGEIFKRINALFNTFKSSAE</sequence>
<keyword evidence="2" id="KW-0732">Signal</keyword>
<dbReference type="Proteomes" id="UP000286701">
    <property type="component" value="Unassembled WGS sequence"/>
</dbReference>
<feature type="signal peptide" evidence="2">
    <location>
        <begin position="1"/>
        <end position="19"/>
    </location>
</feature>
<dbReference type="OrthoDB" id="5491447at2"/>
<feature type="transmembrane region" description="Helical" evidence="1">
    <location>
        <begin position="108"/>
        <end position="133"/>
    </location>
</feature>
<organism evidence="4 5">
    <name type="scientific">Mucilaginibacter gilvus</name>
    <dbReference type="NCBI Taxonomy" id="2305909"/>
    <lineage>
        <taxon>Bacteria</taxon>
        <taxon>Pseudomonadati</taxon>
        <taxon>Bacteroidota</taxon>
        <taxon>Sphingobacteriia</taxon>
        <taxon>Sphingobacteriales</taxon>
        <taxon>Sphingobacteriaceae</taxon>
        <taxon>Mucilaginibacter</taxon>
    </lineage>
</organism>
<evidence type="ECO:0000256" key="1">
    <source>
        <dbReference type="SAM" id="Phobius"/>
    </source>
</evidence>
<dbReference type="RefSeq" id="WP_128535232.1">
    <property type="nucleotide sequence ID" value="NZ_SBIW01000008.1"/>
</dbReference>
<dbReference type="AlphaFoldDB" id="A0A444MK32"/>
<accession>A0A444MK32</accession>
<dbReference type="InterPro" id="IPR025403">
    <property type="entry name" value="TgpA-like_C"/>
</dbReference>
<feature type="domain" description="Protein-glutamine gamma-glutamyltransferase-like C-terminal" evidence="3">
    <location>
        <begin position="186"/>
        <end position="251"/>
    </location>
</feature>
<proteinExistence type="predicted"/>
<keyword evidence="1" id="KW-0812">Transmembrane</keyword>
<name>A0A444MK32_9SPHI</name>
<evidence type="ECO:0000313" key="4">
    <source>
        <dbReference type="EMBL" id="RWY49160.1"/>
    </source>
</evidence>
<evidence type="ECO:0000313" key="5">
    <source>
        <dbReference type="Proteomes" id="UP000286701"/>
    </source>
</evidence>
<dbReference type="Pfam" id="PF13559">
    <property type="entry name" value="DUF4129"/>
    <property type="match status" value="1"/>
</dbReference>
<comment type="caution">
    <text evidence="4">The sequence shown here is derived from an EMBL/GenBank/DDBJ whole genome shotgun (WGS) entry which is preliminary data.</text>
</comment>
<keyword evidence="1" id="KW-0472">Membrane</keyword>
<protein>
    <submittedName>
        <fullName evidence="4">DUF4129 domain-containing protein</fullName>
    </submittedName>
</protein>
<evidence type="ECO:0000256" key="2">
    <source>
        <dbReference type="SAM" id="SignalP"/>
    </source>
</evidence>
<reference evidence="4 5" key="1">
    <citation type="submission" date="2019-01" db="EMBL/GenBank/DDBJ databases">
        <title>Mucilaginibacter antarcticum sp. nov., isolated from antarctic soil.</title>
        <authorList>
            <person name="Yan Y.-Q."/>
            <person name="Du Z.-J."/>
        </authorList>
    </citation>
    <scope>NUCLEOTIDE SEQUENCE [LARGE SCALE GENOMIC DNA]</scope>
    <source>
        <strain evidence="4 5">F01003</strain>
    </source>
</reference>
<feature type="chain" id="PRO_5019402221" evidence="2">
    <location>
        <begin position="20"/>
        <end position="261"/>
    </location>
</feature>
<gene>
    <name evidence="4" type="ORF">EPL05_17230</name>
</gene>